<organism evidence="6 7">
    <name type="scientific">Nocardioides mangrovi</name>
    <dbReference type="NCBI Taxonomy" id="2874580"/>
    <lineage>
        <taxon>Bacteria</taxon>
        <taxon>Bacillati</taxon>
        <taxon>Actinomycetota</taxon>
        <taxon>Actinomycetes</taxon>
        <taxon>Propionibacteriales</taxon>
        <taxon>Nocardioidaceae</taxon>
        <taxon>Nocardioides</taxon>
    </lineage>
</organism>
<comment type="subunit">
    <text evidence="3">Homotrimer.</text>
</comment>
<dbReference type="EC" id="4.1.3.16" evidence="6"/>
<keyword evidence="7" id="KW-1185">Reference proteome</keyword>
<comment type="pathway">
    <text evidence="1">Carbohydrate acid metabolism.</text>
</comment>
<dbReference type="EMBL" id="JAIQZJ010000020">
    <property type="protein sequence ID" value="MBZ5740973.1"/>
    <property type="molecule type" value="Genomic_DNA"/>
</dbReference>
<comment type="caution">
    <text evidence="6">The sequence shown here is derived from an EMBL/GenBank/DDBJ whole genome shotgun (WGS) entry which is preliminary data.</text>
</comment>
<comment type="similarity">
    <text evidence="2">Belongs to the KHG/KDPG aldolase family.</text>
</comment>
<accession>A0ABS7UIV4</accession>
<dbReference type="Proteomes" id="UP000780875">
    <property type="component" value="Unassembled WGS sequence"/>
</dbReference>
<evidence type="ECO:0000313" key="6">
    <source>
        <dbReference type="EMBL" id="MBZ5740973.1"/>
    </source>
</evidence>
<name>A0ABS7UIV4_9ACTN</name>
<evidence type="ECO:0000313" key="7">
    <source>
        <dbReference type="Proteomes" id="UP000780875"/>
    </source>
</evidence>
<evidence type="ECO:0000256" key="1">
    <source>
        <dbReference type="ARBA" id="ARBA00004761"/>
    </source>
</evidence>
<dbReference type="RefSeq" id="WP_224125270.1">
    <property type="nucleotide sequence ID" value="NZ_JAIQZJ010000020.1"/>
</dbReference>
<keyword evidence="4 6" id="KW-0456">Lyase</keyword>
<dbReference type="NCBIfam" id="TIGR01182">
    <property type="entry name" value="eda"/>
    <property type="match status" value="1"/>
</dbReference>
<protein>
    <submittedName>
        <fullName evidence="6">Bifunctional 4-hydroxy-2-oxoglutarate aldolase/2-dehydro-3-deoxy-phosphogluconate aldolase</fullName>
        <ecNumber evidence="6">4.1.2.14</ecNumber>
        <ecNumber evidence="6">4.1.3.16</ecNumber>
    </submittedName>
</protein>
<dbReference type="PANTHER" id="PTHR30246:SF1">
    <property type="entry name" value="2-DEHYDRO-3-DEOXY-6-PHOSPHOGALACTONATE ALDOLASE-RELATED"/>
    <property type="match status" value="1"/>
</dbReference>
<dbReference type="InterPro" id="IPR031338">
    <property type="entry name" value="KDPG/KHG_AS_2"/>
</dbReference>
<keyword evidence="5" id="KW-0119">Carbohydrate metabolism</keyword>
<dbReference type="SUPFAM" id="SSF51569">
    <property type="entry name" value="Aldolase"/>
    <property type="match status" value="1"/>
</dbReference>
<dbReference type="GO" id="GO:0008700">
    <property type="term" value="F:(R,S)-4-hydroxy-2-oxoglutarate aldolase activity"/>
    <property type="evidence" value="ECO:0007669"/>
    <property type="project" value="UniProtKB-EC"/>
</dbReference>
<dbReference type="EC" id="4.1.2.14" evidence="6"/>
<evidence type="ECO:0000256" key="4">
    <source>
        <dbReference type="ARBA" id="ARBA00023239"/>
    </source>
</evidence>
<evidence type="ECO:0000256" key="3">
    <source>
        <dbReference type="ARBA" id="ARBA00011233"/>
    </source>
</evidence>
<dbReference type="InterPro" id="IPR000887">
    <property type="entry name" value="Aldlse_KDPG_KHG"/>
</dbReference>
<dbReference type="PANTHER" id="PTHR30246">
    <property type="entry name" value="2-KETO-3-DEOXY-6-PHOSPHOGLUCONATE ALDOLASE"/>
    <property type="match status" value="1"/>
</dbReference>
<reference evidence="6 7" key="1">
    <citation type="submission" date="2021-09" db="EMBL/GenBank/DDBJ databases">
        <title>Whole genome sequence of Nocardioides sp. GBK3QG-3.</title>
        <authorList>
            <person name="Tuo L."/>
        </authorList>
    </citation>
    <scope>NUCLEOTIDE SEQUENCE [LARGE SCALE GENOMIC DNA]</scope>
    <source>
        <strain evidence="6 7">GBK3QG-3</strain>
    </source>
</reference>
<dbReference type="GO" id="GO:0008675">
    <property type="term" value="F:2-dehydro-3-deoxy-phosphogluconate aldolase activity"/>
    <property type="evidence" value="ECO:0007669"/>
    <property type="project" value="UniProtKB-EC"/>
</dbReference>
<dbReference type="Gene3D" id="3.20.20.70">
    <property type="entry name" value="Aldolase class I"/>
    <property type="match status" value="1"/>
</dbReference>
<proteinExistence type="inferred from homology"/>
<sequence>MTLLDVLARERFLPLAVVGHAAEAPALVDEIAAAGHGLVEIALRTDAAVEAIAGVGGRTDVLVGAGTVTTTEQVDAVVDAGARFVVTPGFRADVVARCLDRGVDVLPGVATPGEVMAAVAVGLSTVKLFPAAVLGGPAMVDALAGPFPDVRVVPSGGITPDLVPVYLERPTVLAVSGSWRRP</sequence>
<dbReference type="PROSITE" id="PS00160">
    <property type="entry name" value="ALDOLASE_KDPG_KHG_2"/>
    <property type="match status" value="1"/>
</dbReference>
<dbReference type="InterPro" id="IPR013785">
    <property type="entry name" value="Aldolase_TIM"/>
</dbReference>
<dbReference type="Pfam" id="PF01081">
    <property type="entry name" value="Aldolase"/>
    <property type="match status" value="1"/>
</dbReference>
<gene>
    <name evidence="6" type="primary">eda</name>
    <name evidence="6" type="ORF">K8U61_22590</name>
</gene>
<evidence type="ECO:0000256" key="5">
    <source>
        <dbReference type="ARBA" id="ARBA00023277"/>
    </source>
</evidence>
<dbReference type="CDD" id="cd00452">
    <property type="entry name" value="KDPG_aldolase"/>
    <property type="match status" value="1"/>
</dbReference>
<evidence type="ECO:0000256" key="2">
    <source>
        <dbReference type="ARBA" id="ARBA00006906"/>
    </source>
</evidence>